<name>A0A545UMY5_9HYPO</name>
<protein>
    <submittedName>
        <fullName evidence="1">Uncharacterized protein</fullName>
    </submittedName>
</protein>
<dbReference type="AlphaFoldDB" id="A0A545UMY5"/>
<dbReference type="EMBL" id="SPUK01000023">
    <property type="protein sequence ID" value="TQV90827.1"/>
    <property type="molecule type" value="Genomic_DNA"/>
</dbReference>
<comment type="caution">
    <text evidence="1">The sequence shown here is derived from an EMBL/GenBank/DDBJ whole genome shotgun (WGS) entry which is preliminary data.</text>
</comment>
<organism evidence="1 2">
    <name type="scientific">Cordyceps javanica</name>
    <dbReference type="NCBI Taxonomy" id="43265"/>
    <lineage>
        <taxon>Eukaryota</taxon>
        <taxon>Fungi</taxon>
        <taxon>Dikarya</taxon>
        <taxon>Ascomycota</taxon>
        <taxon>Pezizomycotina</taxon>
        <taxon>Sordariomycetes</taxon>
        <taxon>Hypocreomycetidae</taxon>
        <taxon>Hypocreales</taxon>
        <taxon>Cordycipitaceae</taxon>
        <taxon>Cordyceps</taxon>
    </lineage>
</organism>
<gene>
    <name evidence="1" type="ORF">IF1G_10570</name>
</gene>
<dbReference type="Proteomes" id="UP000315783">
    <property type="component" value="Unassembled WGS sequence"/>
</dbReference>
<proteinExistence type="predicted"/>
<sequence>MEITFLPPRAFSPPFRGHPLPCHIRWDNARALLVTSKIFAQLAASHLTREVRFSRQEISSSSSSAARVLVHWYCSRNRDIDHDKSM</sequence>
<evidence type="ECO:0000313" key="1">
    <source>
        <dbReference type="EMBL" id="TQV90827.1"/>
    </source>
</evidence>
<accession>A0A545UMY5</accession>
<reference evidence="1 2" key="1">
    <citation type="journal article" date="2019" name="Appl. Microbiol. Biotechnol.">
        <title>Genome sequence of Isaria javanica and comparative genome analysis insights into family S53 peptidase evolution in fungal entomopathogens.</title>
        <authorList>
            <person name="Lin R."/>
            <person name="Zhang X."/>
            <person name="Xin B."/>
            <person name="Zou M."/>
            <person name="Gao Y."/>
            <person name="Qin F."/>
            <person name="Hu Q."/>
            <person name="Xie B."/>
            <person name="Cheng X."/>
        </authorList>
    </citation>
    <scope>NUCLEOTIDE SEQUENCE [LARGE SCALE GENOMIC DNA]</scope>
    <source>
        <strain evidence="1 2">IJ1G</strain>
    </source>
</reference>
<keyword evidence="2" id="KW-1185">Reference proteome</keyword>
<evidence type="ECO:0000313" key="2">
    <source>
        <dbReference type="Proteomes" id="UP000315783"/>
    </source>
</evidence>